<protein>
    <submittedName>
        <fullName evidence="7">D-lactate dehydrogenase</fullName>
    </submittedName>
</protein>
<dbReference type="InterPro" id="IPR029753">
    <property type="entry name" value="D-isomer_DH_CS"/>
</dbReference>
<dbReference type="PROSITE" id="PS00671">
    <property type="entry name" value="D_2_HYDROXYACID_DH_3"/>
    <property type="match status" value="1"/>
</dbReference>
<dbReference type="PANTHER" id="PTHR43026:SF1">
    <property type="entry name" value="2-HYDROXYACID DEHYDROGENASE HOMOLOG 1-RELATED"/>
    <property type="match status" value="1"/>
</dbReference>
<accession>A0A158ET81</accession>
<dbReference type="PROSITE" id="PS00670">
    <property type="entry name" value="D_2_HYDROXYACID_DH_2"/>
    <property type="match status" value="1"/>
</dbReference>
<name>A0A158ET81_9BURK</name>
<evidence type="ECO:0000259" key="6">
    <source>
        <dbReference type="Pfam" id="PF02826"/>
    </source>
</evidence>
<dbReference type="InterPro" id="IPR006139">
    <property type="entry name" value="D-isomer_2_OHA_DH_cat_dom"/>
</dbReference>
<dbReference type="InterPro" id="IPR036291">
    <property type="entry name" value="NAD(P)-bd_dom_sf"/>
</dbReference>
<feature type="domain" description="D-isomer specific 2-hydroxyacid dehydrogenase NAD-binding" evidence="6">
    <location>
        <begin position="113"/>
        <end position="300"/>
    </location>
</feature>
<evidence type="ECO:0000256" key="3">
    <source>
        <dbReference type="ARBA" id="ARBA00023027"/>
    </source>
</evidence>
<dbReference type="CDD" id="cd12183">
    <property type="entry name" value="LDH_like_2"/>
    <property type="match status" value="1"/>
</dbReference>
<evidence type="ECO:0000256" key="4">
    <source>
        <dbReference type="RuleBase" id="RU003719"/>
    </source>
</evidence>
<evidence type="ECO:0000313" key="7">
    <source>
        <dbReference type="EMBL" id="SAL10757.1"/>
    </source>
</evidence>
<feature type="domain" description="D-isomer specific 2-hydroxyacid dehydrogenase catalytic" evidence="5">
    <location>
        <begin position="7"/>
        <end position="327"/>
    </location>
</feature>
<dbReference type="PANTHER" id="PTHR43026">
    <property type="entry name" value="2-HYDROXYACID DEHYDROGENASE HOMOLOG 1-RELATED"/>
    <property type="match status" value="1"/>
</dbReference>
<sequence length="332" mass="35551">MPIHMIVFSSRQYDRDVFTAANAAFGYSLQFQESQLDAQTAVLAHGCAVVCPFVNDILDEATLETLHEGGTQLVALRSAGFNHVDLAAAVRLGIGVVRVPAYSSHAVAEHAAGLILTLNRKLHRAYARTRDGDFSLNGLLGFDLHGKTLGIIGTGVIGRVFGRIMAGFGMKLLAFDPGAPAADLLQAGAHYVPLDTLLAESDIVSLHCPLLPSTYHLIDTAALARMKHGAMLINTGRGGLIDSQALIGALKSGQLGHLGLDVYEEEGGLFFEDHSDHMLQDDVLARLLSFPNVIATSHQAFFTREALGEIANTTLGNVKAWFDGSPRYQVLP</sequence>
<dbReference type="Proteomes" id="UP000054683">
    <property type="component" value="Unassembled WGS sequence"/>
</dbReference>
<evidence type="ECO:0000259" key="5">
    <source>
        <dbReference type="Pfam" id="PF00389"/>
    </source>
</evidence>
<evidence type="ECO:0000313" key="8">
    <source>
        <dbReference type="Proteomes" id="UP000054683"/>
    </source>
</evidence>
<reference evidence="7 8" key="1">
    <citation type="submission" date="2016-01" db="EMBL/GenBank/DDBJ databases">
        <authorList>
            <person name="Oliw E.H."/>
        </authorList>
    </citation>
    <scope>NUCLEOTIDE SEQUENCE [LARGE SCALE GENOMIC DNA]</scope>
    <source>
        <strain evidence="7">LMG 27134</strain>
    </source>
</reference>
<comment type="similarity">
    <text evidence="1 4">Belongs to the D-isomer specific 2-hydroxyacid dehydrogenase family.</text>
</comment>
<dbReference type="GO" id="GO:0008720">
    <property type="term" value="F:D-lactate dehydrogenase (NAD+) activity"/>
    <property type="evidence" value="ECO:0007669"/>
    <property type="project" value="TreeGrafter"/>
</dbReference>
<evidence type="ECO:0000256" key="1">
    <source>
        <dbReference type="ARBA" id="ARBA00005854"/>
    </source>
</evidence>
<dbReference type="Gene3D" id="3.40.50.720">
    <property type="entry name" value="NAD(P)-binding Rossmann-like Domain"/>
    <property type="match status" value="2"/>
</dbReference>
<dbReference type="AlphaFoldDB" id="A0A158ET81"/>
<dbReference type="InterPro" id="IPR006140">
    <property type="entry name" value="D-isomer_DH_NAD-bd"/>
</dbReference>
<gene>
    <name evidence="7" type="ORF">AWB69_00210</name>
</gene>
<dbReference type="SUPFAM" id="SSF51735">
    <property type="entry name" value="NAD(P)-binding Rossmann-fold domains"/>
    <property type="match status" value="1"/>
</dbReference>
<dbReference type="Pfam" id="PF02826">
    <property type="entry name" value="2-Hacid_dh_C"/>
    <property type="match status" value="1"/>
</dbReference>
<dbReference type="Pfam" id="PF00389">
    <property type="entry name" value="2-Hacid_dh"/>
    <property type="match status" value="1"/>
</dbReference>
<keyword evidence="2 4" id="KW-0560">Oxidoreductase</keyword>
<dbReference type="InterPro" id="IPR058205">
    <property type="entry name" value="D-LDH-like"/>
</dbReference>
<evidence type="ECO:0000256" key="2">
    <source>
        <dbReference type="ARBA" id="ARBA00023002"/>
    </source>
</evidence>
<proteinExistence type="inferred from homology"/>
<organism evidence="7 8">
    <name type="scientific">Caballeronia udeis</name>
    <dbReference type="NCBI Taxonomy" id="1232866"/>
    <lineage>
        <taxon>Bacteria</taxon>
        <taxon>Pseudomonadati</taxon>
        <taxon>Pseudomonadota</taxon>
        <taxon>Betaproteobacteria</taxon>
        <taxon>Burkholderiales</taxon>
        <taxon>Burkholderiaceae</taxon>
        <taxon>Caballeronia</taxon>
    </lineage>
</organism>
<dbReference type="EMBL" id="FCOK02000001">
    <property type="protein sequence ID" value="SAL10757.1"/>
    <property type="molecule type" value="Genomic_DNA"/>
</dbReference>
<dbReference type="GO" id="GO:0051287">
    <property type="term" value="F:NAD binding"/>
    <property type="evidence" value="ECO:0007669"/>
    <property type="project" value="InterPro"/>
</dbReference>
<keyword evidence="3" id="KW-0520">NAD</keyword>
<dbReference type="SUPFAM" id="SSF52283">
    <property type="entry name" value="Formate/glycerate dehydrogenase catalytic domain-like"/>
    <property type="match status" value="1"/>
</dbReference>